<gene>
    <name evidence="2" type="ORF">A3Q56_07088</name>
</gene>
<dbReference type="Proteomes" id="UP000078046">
    <property type="component" value="Unassembled WGS sequence"/>
</dbReference>
<organism evidence="2 3">
    <name type="scientific">Intoshia linei</name>
    <dbReference type="NCBI Taxonomy" id="1819745"/>
    <lineage>
        <taxon>Eukaryota</taxon>
        <taxon>Metazoa</taxon>
        <taxon>Spiralia</taxon>
        <taxon>Lophotrochozoa</taxon>
        <taxon>Mesozoa</taxon>
        <taxon>Orthonectida</taxon>
        <taxon>Rhopaluridae</taxon>
        <taxon>Intoshia</taxon>
    </lineage>
</organism>
<feature type="compositionally biased region" description="Polar residues" evidence="1">
    <location>
        <begin position="571"/>
        <end position="581"/>
    </location>
</feature>
<name>A0A177AT90_9BILA</name>
<evidence type="ECO:0000313" key="3">
    <source>
        <dbReference type="Proteomes" id="UP000078046"/>
    </source>
</evidence>
<feature type="compositionally biased region" description="Low complexity" evidence="1">
    <location>
        <begin position="451"/>
        <end position="465"/>
    </location>
</feature>
<evidence type="ECO:0000256" key="1">
    <source>
        <dbReference type="SAM" id="MobiDB-lite"/>
    </source>
</evidence>
<accession>A0A177AT90</accession>
<feature type="region of interest" description="Disordered" evidence="1">
    <location>
        <begin position="256"/>
        <end position="288"/>
    </location>
</feature>
<feature type="region of interest" description="Disordered" evidence="1">
    <location>
        <begin position="417"/>
        <end position="465"/>
    </location>
</feature>
<evidence type="ECO:0000313" key="2">
    <source>
        <dbReference type="EMBL" id="OAF65205.1"/>
    </source>
</evidence>
<feature type="region of interest" description="Disordered" evidence="1">
    <location>
        <begin position="1"/>
        <end position="24"/>
    </location>
</feature>
<feature type="region of interest" description="Disordered" evidence="1">
    <location>
        <begin position="504"/>
        <end position="529"/>
    </location>
</feature>
<feature type="non-terminal residue" evidence="2">
    <location>
        <position position="612"/>
    </location>
</feature>
<dbReference type="EMBL" id="LWCA01001397">
    <property type="protein sequence ID" value="OAF65205.1"/>
    <property type="molecule type" value="Genomic_DNA"/>
</dbReference>
<feature type="region of interest" description="Disordered" evidence="1">
    <location>
        <begin position="554"/>
        <end position="612"/>
    </location>
</feature>
<feature type="compositionally biased region" description="Low complexity" evidence="1">
    <location>
        <begin position="417"/>
        <end position="433"/>
    </location>
</feature>
<reference evidence="2 3" key="1">
    <citation type="submission" date="2016-04" db="EMBL/GenBank/DDBJ databases">
        <title>The genome of Intoshia linei affirms orthonectids as highly simplified spiralians.</title>
        <authorList>
            <person name="Mikhailov K.V."/>
            <person name="Slusarev G.S."/>
            <person name="Nikitin M.A."/>
            <person name="Logacheva M.D."/>
            <person name="Penin A."/>
            <person name="Aleoshin V."/>
            <person name="Panchin Y.V."/>
        </authorList>
    </citation>
    <scope>NUCLEOTIDE SEQUENCE [LARGE SCALE GENOMIC DNA]</scope>
    <source>
        <strain evidence="2">Intl2013</strain>
        <tissue evidence="2">Whole animal</tissue>
    </source>
</reference>
<comment type="caution">
    <text evidence="2">The sequence shown here is derived from an EMBL/GenBank/DDBJ whole genome shotgun (WGS) entry which is preliminary data.</text>
</comment>
<keyword evidence="3" id="KW-1185">Reference proteome</keyword>
<sequence>MAKTEKLKKTKLNKKLNLNSSVEQSSNLVEVKRKSLNKSKKRNKKSSIQKKVEIKFSSSSDSENESNVANSRLIKKNLKRDRLSNGEDLETKINNALNLSSSSQESKGLTNKKLKLEIFSSTSDSNDSIKIYKSKSNSTKNVKKESSCSASSNEINSSIGNLKKIKKNANSIESILTRVKNKVVKKPVSSTVSIKKIGTLKNTKDVVSDSDSTTSSCTDLDILIENINKKKSINARNGKDNSKSLNLNSTPILKKQKKKVASIEKRGKKVNKKSISDSSSDEVSKTSKLTKKVKSNNLLIKKKNIVLASKISGSSSDSSSDNDNDSTIKKKNITINDCATSTSESDSNLDEIKKNVSKMSSKSNVIINSIKKVRNSPVNTSIIISKINAKCDSESEDCDIKMEKLIKTVKAGKNKSKLLNDSSSSESNCIKNNDNLGKKTQQKSKMACANLSSSDSSDSKIVSSKKLSNKNINKCKQKINYPKIKSIDQAKSNDFNIKTQNKSKIAVNSDSSTSDSDNSELVPPKKTSKTVKAIVTRCNEKVKSLKAKLLSNIESSSSLDSDDSEPKKPINSKSLNVNNNIKDCKVAVESDSSSDSDDSEPKKAVKSKSLLK</sequence>
<protein>
    <submittedName>
        <fullName evidence="2">Uncharacterized protein</fullName>
    </submittedName>
</protein>
<dbReference type="AlphaFoldDB" id="A0A177AT90"/>
<proteinExistence type="predicted"/>
<feature type="compositionally biased region" description="Basic residues" evidence="1">
    <location>
        <begin position="256"/>
        <end position="272"/>
    </location>
</feature>